<dbReference type="InterPro" id="IPR016977">
    <property type="entry name" value="ComGF"/>
</dbReference>
<keyword evidence="3" id="KW-1185">Reference proteome</keyword>
<evidence type="ECO:0000256" key="1">
    <source>
        <dbReference type="SAM" id="Phobius"/>
    </source>
</evidence>
<gene>
    <name evidence="2" type="ORF">ABIC55_003535</name>
</gene>
<dbReference type="Proteomes" id="UP001549104">
    <property type="component" value="Unassembled WGS sequence"/>
</dbReference>
<dbReference type="RefSeq" id="WP_187045008.1">
    <property type="nucleotide sequence ID" value="NZ_CP146246.1"/>
</dbReference>
<dbReference type="Pfam" id="PF15980">
    <property type="entry name" value="ComGF"/>
    <property type="match status" value="1"/>
</dbReference>
<name>A0ABV2KEC6_SPOPS</name>
<evidence type="ECO:0000313" key="3">
    <source>
        <dbReference type="Proteomes" id="UP001549104"/>
    </source>
</evidence>
<organism evidence="2 3">
    <name type="scientific">Sporosarcina psychrophila</name>
    <name type="common">Bacillus psychrophilus</name>
    <dbReference type="NCBI Taxonomy" id="1476"/>
    <lineage>
        <taxon>Bacteria</taxon>
        <taxon>Bacillati</taxon>
        <taxon>Bacillota</taxon>
        <taxon>Bacilli</taxon>
        <taxon>Bacillales</taxon>
        <taxon>Caryophanaceae</taxon>
        <taxon>Sporosarcina</taxon>
    </lineage>
</organism>
<accession>A0ABV2KEC6</accession>
<proteinExistence type="predicted"/>
<protein>
    <submittedName>
        <fullName evidence="2">Competence protein ComGF</fullName>
    </submittedName>
</protein>
<comment type="caution">
    <text evidence="2">The sequence shown here is derived from an EMBL/GenBank/DDBJ whole genome shotgun (WGS) entry which is preliminary data.</text>
</comment>
<keyword evidence="1" id="KW-0812">Transmembrane</keyword>
<dbReference type="NCBIfam" id="NF041002">
    <property type="entry name" value="pilin_ComGF"/>
    <property type="match status" value="1"/>
</dbReference>
<feature type="transmembrane region" description="Helical" evidence="1">
    <location>
        <begin position="20"/>
        <end position="38"/>
    </location>
</feature>
<reference evidence="2 3" key="1">
    <citation type="submission" date="2024-06" db="EMBL/GenBank/DDBJ databases">
        <title>Sorghum-associated microbial communities from plants grown in Nebraska, USA.</title>
        <authorList>
            <person name="Schachtman D."/>
        </authorList>
    </citation>
    <scope>NUCLEOTIDE SEQUENCE [LARGE SCALE GENOMIC DNA]</scope>
    <source>
        <strain evidence="2 3">1288</strain>
    </source>
</reference>
<evidence type="ECO:0000313" key="2">
    <source>
        <dbReference type="EMBL" id="MET3658418.1"/>
    </source>
</evidence>
<sequence length="149" mass="17024">MRSFVKKPNEQGYTFLESIFQLIIMTIFIHLFLLFFFWKGSIEQHYTDYSSTEWELFSADLQYLLSDVNEIRLVNGGSAIRLKNNRGLIDIEQSGTVIRKRVDTTGHIPLVTGVKAVTFTFDGITITANVTMLNDSIKVRGFAVGFYPK</sequence>
<keyword evidence="1" id="KW-1133">Transmembrane helix</keyword>
<keyword evidence="1" id="KW-0472">Membrane</keyword>
<dbReference type="EMBL" id="JBEPME010000005">
    <property type="protein sequence ID" value="MET3658418.1"/>
    <property type="molecule type" value="Genomic_DNA"/>
</dbReference>